<dbReference type="Gene3D" id="1.10.730.10">
    <property type="entry name" value="Isoleucyl-tRNA Synthetase, Domain 1"/>
    <property type="match status" value="1"/>
</dbReference>
<dbReference type="EMBL" id="PNHG01000001">
    <property type="protein sequence ID" value="PMC65349.1"/>
    <property type="molecule type" value="Genomic_DNA"/>
</dbReference>
<evidence type="ECO:0000256" key="11">
    <source>
        <dbReference type="ARBA" id="ARBA00060830"/>
    </source>
</evidence>
<dbReference type="InterPro" id="IPR009008">
    <property type="entry name" value="Val/Leu/Ile-tRNA-synth_edit"/>
</dbReference>
<evidence type="ECO:0000256" key="12">
    <source>
        <dbReference type="HAMAP-Rule" id="MF_02004"/>
    </source>
</evidence>
<keyword evidence="5 12" id="KW-0547">Nucleotide-binding</keyword>
<dbReference type="SUPFAM" id="SSF52374">
    <property type="entry name" value="Nucleotidylyl transferase"/>
    <property type="match status" value="1"/>
</dbReference>
<dbReference type="InterPro" id="IPR014729">
    <property type="entry name" value="Rossmann-like_a/b/a_fold"/>
</dbReference>
<dbReference type="SUPFAM" id="SSF50677">
    <property type="entry name" value="ValRS/IleRS/LeuRS editing domain"/>
    <property type="match status" value="1"/>
</dbReference>
<dbReference type="Proteomes" id="UP000235836">
    <property type="component" value="Unassembled WGS sequence"/>
</dbReference>
<gene>
    <name evidence="12" type="primary">valS</name>
    <name evidence="16" type="ORF">CJ203_00215</name>
</gene>
<dbReference type="PANTHER" id="PTHR11946:SF93">
    <property type="entry name" value="VALINE--TRNA LIGASE, CHLOROPLASTIC_MITOCHONDRIAL 2"/>
    <property type="match status" value="1"/>
</dbReference>
<dbReference type="FunFam" id="3.40.50.620:FF:000032">
    <property type="entry name" value="Valine--tRNA ligase"/>
    <property type="match status" value="1"/>
</dbReference>
<evidence type="ECO:0000256" key="7">
    <source>
        <dbReference type="ARBA" id="ARBA00022917"/>
    </source>
</evidence>
<keyword evidence="3 12" id="KW-0963">Cytoplasm</keyword>
<proteinExistence type="inferred from homology"/>
<comment type="subcellular location">
    <subcellularLocation>
        <location evidence="1 12">Cytoplasm</location>
    </subcellularLocation>
</comment>
<dbReference type="Pfam" id="PF00133">
    <property type="entry name" value="tRNA-synt_1"/>
    <property type="match status" value="1"/>
</dbReference>
<dbReference type="Pfam" id="PF08264">
    <property type="entry name" value="Anticodon_1"/>
    <property type="match status" value="1"/>
</dbReference>
<dbReference type="InterPro" id="IPR009080">
    <property type="entry name" value="tRNAsynth_Ia_anticodon-bd"/>
</dbReference>
<evidence type="ECO:0000256" key="5">
    <source>
        <dbReference type="ARBA" id="ARBA00022741"/>
    </source>
</evidence>
<feature type="short sequence motif" description="'KMSKS' region" evidence="12">
    <location>
        <begin position="561"/>
        <end position="565"/>
    </location>
</feature>
<dbReference type="CDD" id="cd00817">
    <property type="entry name" value="ValRS_core"/>
    <property type="match status" value="1"/>
</dbReference>
<dbReference type="EC" id="6.1.1.9" evidence="12"/>
<dbReference type="InterPro" id="IPR001412">
    <property type="entry name" value="aa-tRNA-synth_I_CS"/>
</dbReference>
<comment type="caution">
    <text evidence="16">The sequence shown here is derived from an EMBL/GenBank/DDBJ whole genome shotgun (WGS) entry which is preliminary data.</text>
</comment>
<reference evidence="16 17" key="1">
    <citation type="submission" date="2017-09" db="EMBL/GenBank/DDBJ databases">
        <title>Bacterial strain isolated from the female urinary microbiota.</title>
        <authorList>
            <person name="Thomas-White K."/>
            <person name="Kumar N."/>
            <person name="Forster S."/>
            <person name="Putonti C."/>
            <person name="Lawley T."/>
            <person name="Wolfe A.J."/>
        </authorList>
    </citation>
    <scope>NUCLEOTIDE SEQUENCE [LARGE SCALE GENOMIC DNA]</scope>
    <source>
        <strain evidence="16 17">UMB0792</strain>
    </source>
</reference>
<dbReference type="InterPro" id="IPR010978">
    <property type="entry name" value="tRNA-bd_arm"/>
</dbReference>
<evidence type="ECO:0000256" key="8">
    <source>
        <dbReference type="ARBA" id="ARBA00023054"/>
    </source>
</evidence>
<dbReference type="FunFam" id="1.10.287.380:FF:000001">
    <property type="entry name" value="Valine--tRNA ligase"/>
    <property type="match status" value="1"/>
</dbReference>
<dbReference type="AlphaFoldDB" id="A0A2N6T7T2"/>
<evidence type="ECO:0000313" key="16">
    <source>
        <dbReference type="EMBL" id="PMC65349.1"/>
    </source>
</evidence>
<comment type="domain">
    <text evidence="12">The C-terminal coiled-coil domain is crucial for aminoacylation activity.</text>
</comment>
<evidence type="ECO:0000259" key="14">
    <source>
        <dbReference type="Pfam" id="PF08264"/>
    </source>
</evidence>
<dbReference type="SUPFAM" id="SSF46589">
    <property type="entry name" value="tRNA-binding arm"/>
    <property type="match status" value="1"/>
</dbReference>
<dbReference type="NCBIfam" id="TIGR00422">
    <property type="entry name" value="valS"/>
    <property type="match status" value="1"/>
</dbReference>
<dbReference type="NCBIfam" id="NF004349">
    <property type="entry name" value="PRK05729.1"/>
    <property type="match status" value="1"/>
</dbReference>
<evidence type="ECO:0000259" key="15">
    <source>
        <dbReference type="Pfam" id="PF10458"/>
    </source>
</evidence>
<dbReference type="Gene3D" id="3.40.50.620">
    <property type="entry name" value="HUPs"/>
    <property type="match status" value="2"/>
</dbReference>
<dbReference type="Pfam" id="PF10458">
    <property type="entry name" value="Val_tRNA-synt_C"/>
    <property type="match status" value="1"/>
</dbReference>
<evidence type="ECO:0000256" key="9">
    <source>
        <dbReference type="ARBA" id="ARBA00023146"/>
    </source>
</evidence>
<feature type="binding site" evidence="12">
    <location>
        <position position="564"/>
    </location>
    <ligand>
        <name>ATP</name>
        <dbReference type="ChEBI" id="CHEBI:30616"/>
    </ligand>
</feature>
<evidence type="ECO:0000256" key="2">
    <source>
        <dbReference type="ARBA" id="ARBA00011245"/>
    </source>
</evidence>
<dbReference type="GO" id="GO:0006438">
    <property type="term" value="P:valyl-tRNA aminoacylation"/>
    <property type="evidence" value="ECO:0007669"/>
    <property type="project" value="UniProtKB-UniRule"/>
</dbReference>
<dbReference type="InterPro" id="IPR033705">
    <property type="entry name" value="Anticodon_Ia_Val"/>
</dbReference>
<keyword evidence="8 12" id="KW-0175">Coiled coil</keyword>
<feature type="coiled-coil region" evidence="12">
    <location>
        <begin position="851"/>
        <end position="913"/>
    </location>
</feature>
<evidence type="ECO:0000256" key="6">
    <source>
        <dbReference type="ARBA" id="ARBA00022840"/>
    </source>
</evidence>
<dbReference type="InterPro" id="IPR037118">
    <property type="entry name" value="Val-tRNA_synth_C_sf"/>
</dbReference>
<comment type="function">
    <text evidence="12">Catalyzes the attachment of valine to tRNA(Val). As ValRS can inadvertently accommodate and process structurally similar amino acids such as threonine, to avoid such errors, it has a 'posttransfer' editing activity that hydrolyzes mischarged Thr-tRNA(Val) in a tRNA-dependent manner.</text>
</comment>
<dbReference type="InterPro" id="IPR019499">
    <property type="entry name" value="Val-tRNA_synth_tRNA-bd"/>
</dbReference>
<dbReference type="SUPFAM" id="SSF47323">
    <property type="entry name" value="Anticodon-binding domain of a subclass of class I aminoacyl-tRNA synthetases"/>
    <property type="match status" value="1"/>
</dbReference>
<organism evidence="16 17">
    <name type="scientific">Corynebacterium tuscaniense</name>
    <dbReference type="NCBI Taxonomy" id="302449"/>
    <lineage>
        <taxon>Bacteria</taxon>
        <taxon>Bacillati</taxon>
        <taxon>Actinomycetota</taxon>
        <taxon>Actinomycetes</taxon>
        <taxon>Mycobacteriales</taxon>
        <taxon>Corynebacteriaceae</taxon>
        <taxon>Corynebacterium</taxon>
    </lineage>
</organism>
<dbReference type="HAMAP" id="MF_02004">
    <property type="entry name" value="Val_tRNA_synth_type1"/>
    <property type="match status" value="1"/>
</dbReference>
<accession>A0A2N6T7T2</accession>
<comment type="similarity">
    <text evidence="11 12">Belongs to the class-I aminoacyl-tRNA synthetase family. ValS type 1 subfamily.</text>
</comment>
<dbReference type="Gene3D" id="1.10.287.380">
    <property type="entry name" value="Valyl-tRNA synthetase, C-terminal domain"/>
    <property type="match status" value="1"/>
</dbReference>
<feature type="short sequence motif" description="'HIGH' region" evidence="12">
    <location>
        <begin position="65"/>
        <end position="75"/>
    </location>
</feature>
<dbReference type="FunFam" id="3.40.50.620:FF:000098">
    <property type="entry name" value="Valine--tRNA ligase"/>
    <property type="match status" value="1"/>
</dbReference>
<dbReference type="GO" id="GO:0004832">
    <property type="term" value="F:valine-tRNA ligase activity"/>
    <property type="evidence" value="ECO:0007669"/>
    <property type="project" value="UniProtKB-UniRule"/>
</dbReference>
<dbReference type="GO" id="GO:0002161">
    <property type="term" value="F:aminoacyl-tRNA deacylase activity"/>
    <property type="evidence" value="ECO:0007669"/>
    <property type="project" value="InterPro"/>
</dbReference>
<evidence type="ECO:0000256" key="3">
    <source>
        <dbReference type="ARBA" id="ARBA00022490"/>
    </source>
</evidence>
<evidence type="ECO:0000313" key="17">
    <source>
        <dbReference type="Proteomes" id="UP000235836"/>
    </source>
</evidence>
<keyword evidence="17" id="KW-1185">Reference proteome</keyword>
<keyword evidence="6 12" id="KW-0067">ATP-binding</keyword>
<keyword evidence="7 12" id="KW-0648">Protein biosynthesis</keyword>
<comment type="catalytic activity">
    <reaction evidence="10 12">
        <text>tRNA(Val) + L-valine + ATP = L-valyl-tRNA(Val) + AMP + diphosphate</text>
        <dbReference type="Rhea" id="RHEA:10704"/>
        <dbReference type="Rhea" id="RHEA-COMP:9672"/>
        <dbReference type="Rhea" id="RHEA-COMP:9708"/>
        <dbReference type="ChEBI" id="CHEBI:30616"/>
        <dbReference type="ChEBI" id="CHEBI:33019"/>
        <dbReference type="ChEBI" id="CHEBI:57762"/>
        <dbReference type="ChEBI" id="CHEBI:78442"/>
        <dbReference type="ChEBI" id="CHEBI:78537"/>
        <dbReference type="ChEBI" id="CHEBI:456215"/>
        <dbReference type="EC" id="6.1.1.9"/>
    </reaction>
</comment>
<dbReference type="RefSeq" id="WP_102723125.1">
    <property type="nucleotide sequence ID" value="NZ_PNHG01000001.1"/>
</dbReference>
<feature type="domain" description="Aminoacyl-tRNA synthetase class Ia" evidence="13">
    <location>
        <begin position="37"/>
        <end position="593"/>
    </location>
</feature>
<keyword evidence="4 12" id="KW-0436">Ligase</keyword>
<name>A0A2N6T7T2_9CORY</name>
<evidence type="ECO:0000256" key="4">
    <source>
        <dbReference type="ARBA" id="ARBA00022598"/>
    </source>
</evidence>
<comment type="subunit">
    <text evidence="2 12">Monomer.</text>
</comment>
<dbReference type="PRINTS" id="PR00986">
    <property type="entry name" value="TRNASYNTHVAL"/>
</dbReference>
<dbReference type="PANTHER" id="PTHR11946">
    <property type="entry name" value="VALYL-TRNA SYNTHETASES"/>
    <property type="match status" value="1"/>
</dbReference>
<protein>
    <recommendedName>
        <fullName evidence="12">Valine--tRNA ligase</fullName>
        <ecNumber evidence="12">6.1.1.9</ecNumber>
    </recommendedName>
    <alternativeName>
        <fullName evidence="12">Valyl-tRNA synthetase</fullName>
        <shortName evidence="12">ValRS</shortName>
    </alternativeName>
</protein>
<dbReference type="InterPro" id="IPR002300">
    <property type="entry name" value="aa-tRNA-synth_Ia"/>
</dbReference>
<comment type="domain">
    <text evidence="12">ValRS has two distinct active sites: one for aminoacylation and one for editing. The misactivated threonine is translocated from the active site to the editing site.</text>
</comment>
<sequence>MTDTSGTFSAFNESLIGVNRADSLPKSWEPQELEQGIYDDWVARGYFTADPSSEKPAYSIVLPPPNVTGQLHMGHALDHTLMDSLVRRKRMQGYEVLWLPGMDHAGIATQTKVEAMLKETEGKDRYDYGREEFISRVWEWKEKYGGTITSQMRAIGDSVDWSRERFTLDEGLNRAVVTIFKQLYDAGMIYRDYRLVNWSPVLETAVSDIEVVYKDVEGEFVSIRYGSLDDDEPHLIVATTRVETMLGDVAIAVHPDDERYQHLIGEKFPHPFRDDLTIEVIADDYVDMELGTGAVKITPAHDPNDYEMGLRHNLDMPIIMDKTGHIANTGTQFDGMERFEARVRVRESLAEQGRIVKEVRPYVHSVGHSERTGEPIEPRLSLQWFVKVDELARMSGEAVREGDTVIHPQSLEKRYFDWVDNMHDWTISRQLWWGHRIPIWYGPKDENGERDIICLGPDEEAPAGYEQDPDVLDTWFSSALWPFSTMGWPDKTPELEKFYPTTVLVTAYDILFFWVARMMMFGTFAGTQTPEILGGGADRRPQVPFDNIFLHGLVRDEKGRKMSKSLGNGIDPMDWVRDYGADALRFALARGANPGIDLPIGDDNAASARNFATKLYNATKFALMNGAAPGALPERSELTDADKWILDRLETVRGHVDKLLDDYQFSKANEELYHFAWDELCDWYLEIAKTQIPRDAAEASPEEQKRGRTTQIVLGRVLDVILRLLHPTMPFVTEVLWKALTEKDSLCLAPWPTADDTNGGVEVDETAQRRIEDAVKLITELRRFRSDQGVKPSQKVPAQIDFAAADLAGQEDMVRSIAKVEAPDDDFTSSASVEMRLSTVTLDVALDTSGTVDIAAERKRLEKELAAAQKELDTTGKQLGNENFLANAPAEVVEKIKARQQIAQEEAARLTARLESLPAQGAK</sequence>
<dbReference type="InterPro" id="IPR002303">
    <property type="entry name" value="Valyl-tRNA_ligase"/>
</dbReference>
<dbReference type="CDD" id="cd07962">
    <property type="entry name" value="Anticodon_Ia_Val"/>
    <property type="match status" value="1"/>
</dbReference>
<dbReference type="PROSITE" id="PS00178">
    <property type="entry name" value="AA_TRNA_LIGASE_I"/>
    <property type="match status" value="1"/>
</dbReference>
<evidence type="ECO:0000256" key="10">
    <source>
        <dbReference type="ARBA" id="ARBA00047552"/>
    </source>
</evidence>
<dbReference type="GO" id="GO:0005829">
    <property type="term" value="C:cytosol"/>
    <property type="evidence" value="ECO:0007669"/>
    <property type="project" value="TreeGrafter"/>
</dbReference>
<evidence type="ECO:0000256" key="1">
    <source>
        <dbReference type="ARBA" id="ARBA00004496"/>
    </source>
</evidence>
<feature type="domain" description="Valyl-tRNA synthetase tRNA-binding arm" evidence="15">
    <location>
        <begin position="853"/>
        <end position="917"/>
    </location>
</feature>
<evidence type="ECO:0000259" key="13">
    <source>
        <dbReference type="Pfam" id="PF00133"/>
    </source>
</evidence>
<dbReference type="GO" id="GO:0005524">
    <property type="term" value="F:ATP binding"/>
    <property type="evidence" value="ECO:0007669"/>
    <property type="project" value="UniProtKB-UniRule"/>
</dbReference>
<feature type="domain" description="Methionyl/Valyl/Leucyl/Isoleucyl-tRNA synthetase anticodon-binding" evidence="14">
    <location>
        <begin position="642"/>
        <end position="799"/>
    </location>
</feature>
<keyword evidence="9 12" id="KW-0030">Aminoacyl-tRNA synthetase</keyword>
<dbReference type="InterPro" id="IPR013155">
    <property type="entry name" value="M/V/L/I-tRNA-synth_anticd-bd"/>
</dbReference>